<comment type="similarity">
    <text evidence="1">Belongs to the beta-class carbonic anhydrase family.</text>
</comment>
<keyword evidence="2" id="KW-0479">Metal-binding</keyword>
<evidence type="ECO:0000256" key="2">
    <source>
        <dbReference type="PIRSR" id="PIRSR601765-1"/>
    </source>
</evidence>
<feature type="binding site" evidence="2">
    <location>
        <position position="68"/>
    </location>
    <ligand>
        <name>Zn(2+)</name>
        <dbReference type="ChEBI" id="CHEBI:29105"/>
    </ligand>
</feature>
<dbReference type="InterPro" id="IPR036874">
    <property type="entry name" value="Carbonic_anhydrase_sf"/>
</dbReference>
<dbReference type="RefSeq" id="WP_012415179.1">
    <property type="nucleotide sequence ID" value="NC_010644.1"/>
</dbReference>
<name>B2KDG8_ELUMP</name>
<feature type="binding site" evidence="2">
    <location>
        <position position="66"/>
    </location>
    <ligand>
        <name>Zn(2+)</name>
        <dbReference type="ChEBI" id="CHEBI:29105"/>
    </ligand>
</feature>
<dbReference type="GO" id="GO:0004089">
    <property type="term" value="F:carbonate dehydratase activity"/>
    <property type="evidence" value="ECO:0007669"/>
    <property type="project" value="InterPro"/>
</dbReference>
<dbReference type="CDD" id="cd03378">
    <property type="entry name" value="beta_CA_cladeC"/>
    <property type="match status" value="1"/>
</dbReference>
<organism evidence="3 4">
    <name type="scientific">Elusimicrobium minutum (strain Pei191)</name>
    <dbReference type="NCBI Taxonomy" id="445932"/>
    <lineage>
        <taxon>Bacteria</taxon>
        <taxon>Pseudomonadati</taxon>
        <taxon>Elusimicrobiota</taxon>
        <taxon>Elusimicrobia</taxon>
        <taxon>Elusimicrobiales</taxon>
        <taxon>Elusimicrobiaceae</taxon>
        <taxon>Elusimicrobium</taxon>
    </lineage>
</organism>
<dbReference type="Gene3D" id="3.40.1050.10">
    <property type="entry name" value="Carbonic anhydrase"/>
    <property type="match status" value="1"/>
</dbReference>
<dbReference type="GO" id="GO:0008270">
    <property type="term" value="F:zinc ion binding"/>
    <property type="evidence" value="ECO:0007669"/>
    <property type="project" value="InterPro"/>
</dbReference>
<dbReference type="PANTHER" id="PTHR11002">
    <property type="entry name" value="CARBONIC ANHYDRASE"/>
    <property type="match status" value="1"/>
</dbReference>
<dbReference type="HOGENOM" id="CLU_053879_4_1_0"/>
<evidence type="ECO:0000256" key="1">
    <source>
        <dbReference type="ARBA" id="ARBA00006217"/>
    </source>
</evidence>
<feature type="binding site" evidence="2">
    <location>
        <position position="121"/>
    </location>
    <ligand>
        <name>Zn(2+)</name>
        <dbReference type="ChEBI" id="CHEBI:29105"/>
    </ligand>
</feature>
<dbReference type="EMBL" id="CP001055">
    <property type="protein sequence ID" value="ACC98564.1"/>
    <property type="molecule type" value="Genomic_DNA"/>
</dbReference>
<dbReference type="PANTHER" id="PTHR11002:SF79">
    <property type="entry name" value="CARBONIC ANHYDRASE 2"/>
    <property type="match status" value="1"/>
</dbReference>
<gene>
    <name evidence="3" type="ordered locus">Emin_1011</name>
</gene>
<dbReference type="SMART" id="SM00947">
    <property type="entry name" value="Pro_CA"/>
    <property type="match status" value="1"/>
</dbReference>
<dbReference type="Pfam" id="PF00484">
    <property type="entry name" value="Pro_CA"/>
    <property type="match status" value="1"/>
</dbReference>
<dbReference type="AlphaFoldDB" id="B2KDG8"/>
<evidence type="ECO:0000313" key="4">
    <source>
        <dbReference type="Proteomes" id="UP000001029"/>
    </source>
</evidence>
<proteinExistence type="inferred from homology"/>
<keyword evidence="2" id="KW-0862">Zinc</keyword>
<protein>
    <submittedName>
        <fullName evidence="3">Carbonic anhydrase</fullName>
    </submittedName>
</protein>
<sequence length="215" mass="23814">MKDKKILRNRLLTAEQQAKLTPAQVLSILKKGNKEFTEGKLTVRNNTKRVRSAAMGQYPKAVILSCLDSRVPVEDVFHRGIGDIFVARVAGNIINDDIVGSFELACSSGAKVILVMGHENCSAITAAVNRVKLGKFTSLLKKISPAVKEINKTFKGKKTACNLEYTNAITHMNVRMAIRRLRAKSPMIKKMEKEGKIITVGAMYNMKSGKVDFFE</sequence>
<keyword evidence="4" id="KW-1185">Reference proteome</keyword>
<feature type="binding site" evidence="2">
    <location>
        <position position="118"/>
    </location>
    <ligand>
        <name>Zn(2+)</name>
        <dbReference type="ChEBI" id="CHEBI:29105"/>
    </ligand>
</feature>
<dbReference type="SUPFAM" id="SSF53056">
    <property type="entry name" value="beta-carbonic anhydrase, cab"/>
    <property type="match status" value="1"/>
</dbReference>
<comment type="cofactor">
    <cofactor evidence="2">
        <name>Zn(2+)</name>
        <dbReference type="ChEBI" id="CHEBI:29105"/>
    </cofactor>
    <text evidence="2">Binds 1 zinc ion per subunit.</text>
</comment>
<accession>B2KDG8</accession>
<dbReference type="STRING" id="445932.Emin_1011"/>
<dbReference type="KEGG" id="emi:Emin_1011"/>
<evidence type="ECO:0000313" key="3">
    <source>
        <dbReference type="EMBL" id="ACC98564.1"/>
    </source>
</evidence>
<dbReference type="InterPro" id="IPR001765">
    <property type="entry name" value="Carbonic_anhydrase"/>
</dbReference>
<dbReference type="Proteomes" id="UP000001029">
    <property type="component" value="Chromosome"/>
</dbReference>
<reference evidence="3 4" key="1">
    <citation type="journal article" date="2009" name="Appl. Environ. Microbiol.">
        <title>Genomic analysis of 'Elusimicrobium minutum,' the first cultivated representative of the phylum 'Elusimicrobia' (formerly termite group 1).</title>
        <authorList>
            <person name="Herlemann D.P.R."/>
            <person name="Geissinger O."/>
            <person name="Ikeda-Ohtsubo W."/>
            <person name="Kunin V."/>
            <person name="Sun H."/>
            <person name="Lapidus A."/>
            <person name="Hugenholtz P."/>
            <person name="Brune A."/>
        </authorList>
    </citation>
    <scope>NUCLEOTIDE SEQUENCE [LARGE SCALE GENOMIC DNA]</scope>
    <source>
        <strain evidence="3 4">Pei191</strain>
    </source>
</reference>
<dbReference type="OrthoDB" id="9797527at2"/>
<dbReference type="NCBIfam" id="NF011765">
    <property type="entry name" value="PRK15219.1"/>
    <property type="match status" value="1"/>
</dbReference>